<proteinExistence type="inferred from homology"/>
<keyword evidence="7" id="KW-1015">Disulfide bond</keyword>
<dbReference type="AlphaFoldDB" id="A0AAN9AET5"/>
<dbReference type="Gene3D" id="6.20.200.20">
    <property type="match status" value="1"/>
</dbReference>
<evidence type="ECO:0000256" key="4">
    <source>
        <dbReference type="ARBA" id="ARBA00022801"/>
    </source>
</evidence>
<dbReference type="InterPro" id="IPR043504">
    <property type="entry name" value="Peptidase_S1_PA_chymotrypsin"/>
</dbReference>
<dbReference type="GO" id="GO:0004252">
    <property type="term" value="F:serine-type endopeptidase activity"/>
    <property type="evidence" value="ECO:0007669"/>
    <property type="project" value="InterPro"/>
</dbReference>
<feature type="chain" id="PRO_5043028863" description="Peptidase S1 domain-containing protein" evidence="10">
    <location>
        <begin position="24"/>
        <end position="385"/>
    </location>
</feature>
<dbReference type="EMBL" id="JAXCGZ010000335">
    <property type="protein sequence ID" value="KAK7086154.1"/>
    <property type="molecule type" value="Genomic_DNA"/>
</dbReference>
<dbReference type="Gene3D" id="2.40.10.10">
    <property type="entry name" value="Trypsin-like serine proteases"/>
    <property type="match status" value="2"/>
</dbReference>
<sequence>MRIIFLLLCGVLGFFNREGCVQAVGGTQEIFRRAPAIRGCYDKWGMYHLNGSWWKRGCNTHLCQNGIITASSTPCPPVKCEARLQLQGRCCTFCLREERLAEQATEAEIDITPPGKLPDYPMPRIVGGEDADRDELPYQVHIDIGGGLCGGSVYKENWIISAAHCFYGKSPSDVEITAGTRKPKALISFSRQKRYASEIKIHQSYDPSTQSNDIALLKLKKSLKINKHVKTVSLPASGHGASGNCLVSGWGTTSEGGSVSSVLQKVTVPMVSHAECQNNYAGKGTVDGTMICAGYTYGGKDSCQGDSGGPLVCSDTGSNYLAGVVSWGIGCARSDYPGVYSEVSHFVNWIKDKTSATTTSGAYCSTCSGMIMIILCPIALYFLIF</sequence>
<dbReference type="PRINTS" id="PR00722">
    <property type="entry name" value="CHYMOTRYPSIN"/>
</dbReference>
<evidence type="ECO:0000313" key="12">
    <source>
        <dbReference type="EMBL" id="KAK7086154.1"/>
    </source>
</evidence>
<protein>
    <recommendedName>
        <fullName evidence="11">Peptidase S1 domain-containing protein</fullName>
    </recommendedName>
</protein>
<organism evidence="12 13">
    <name type="scientific">Halocaridina rubra</name>
    <name type="common">Hawaiian red shrimp</name>
    <dbReference type="NCBI Taxonomy" id="373956"/>
    <lineage>
        <taxon>Eukaryota</taxon>
        <taxon>Metazoa</taxon>
        <taxon>Ecdysozoa</taxon>
        <taxon>Arthropoda</taxon>
        <taxon>Crustacea</taxon>
        <taxon>Multicrustacea</taxon>
        <taxon>Malacostraca</taxon>
        <taxon>Eumalacostraca</taxon>
        <taxon>Eucarida</taxon>
        <taxon>Decapoda</taxon>
        <taxon>Pleocyemata</taxon>
        <taxon>Caridea</taxon>
        <taxon>Atyoidea</taxon>
        <taxon>Atyidae</taxon>
        <taxon>Halocaridina</taxon>
    </lineage>
</organism>
<keyword evidence="5 8" id="KW-0720">Serine protease</keyword>
<dbReference type="GO" id="GO:0005615">
    <property type="term" value="C:extracellular space"/>
    <property type="evidence" value="ECO:0007669"/>
    <property type="project" value="TreeGrafter"/>
</dbReference>
<keyword evidence="9" id="KW-1133">Transmembrane helix</keyword>
<evidence type="ECO:0000256" key="8">
    <source>
        <dbReference type="RuleBase" id="RU363034"/>
    </source>
</evidence>
<dbReference type="SUPFAM" id="SSF50494">
    <property type="entry name" value="Trypsin-like serine proteases"/>
    <property type="match status" value="1"/>
</dbReference>
<dbReference type="FunFam" id="2.40.10.10:FF:000077">
    <property type="entry name" value="Predicted protein"/>
    <property type="match status" value="1"/>
</dbReference>
<comment type="caution">
    <text evidence="12">The sequence shown here is derived from an EMBL/GenBank/DDBJ whole genome shotgun (WGS) entry which is preliminary data.</text>
</comment>
<dbReference type="SUPFAM" id="SSF57603">
    <property type="entry name" value="FnI-like domain"/>
    <property type="match status" value="1"/>
</dbReference>
<keyword evidence="9" id="KW-0472">Membrane</keyword>
<evidence type="ECO:0000256" key="3">
    <source>
        <dbReference type="ARBA" id="ARBA00022729"/>
    </source>
</evidence>
<evidence type="ECO:0000313" key="13">
    <source>
        <dbReference type="Proteomes" id="UP001381693"/>
    </source>
</evidence>
<evidence type="ECO:0000256" key="7">
    <source>
        <dbReference type="ARBA" id="ARBA00023157"/>
    </source>
</evidence>
<feature type="signal peptide" evidence="10">
    <location>
        <begin position="1"/>
        <end position="23"/>
    </location>
</feature>
<keyword evidence="6" id="KW-0865">Zymogen</keyword>
<dbReference type="InterPro" id="IPR018114">
    <property type="entry name" value="TRYPSIN_HIS"/>
</dbReference>
<feature type="transmembrane region" description="Helical" evidence="9">
    <location>
        <begin position="360"/>
        <end position="384"/>
    </location>
</feature>
<dbReference type="Pfam" id="PF00089">
    <property type="entry name" value="Trypsin"/>
    <property type="match status" value="1"/>
</dbReference>
<keyword evidence="3 10" id="KW-0732">Signal</keyword>
<reference evidence="12 13" key="1">
    <citation type="submission" date="2023-11" db="EMBL/GenBank/DDBJ databases">
        <title>Halocaridina rubra genome assembly.</title>
        <authorList>
            <person name="Smith C."/>
        </authorList>
    </citation>
    <scope>NUCLEOTIDE SEQUENCE [LARGE SCALE GENOMIC DNA]</scope>
    <source>
        <strain evidence="12">EP-1</strain>
        <tissue evidence="12">Whole</tissue>
    </source>
</reference>
<feature type="domain" description="Peptidase S1" evidence="11">
    <location>
        <begin position="125"/>
        <end position="355"/>
    </location>
</feature>
<comment type="similarity">
    <text evidence="1">Belongs to the peptidase S1 family.</text>
</comment>
<dbReference type="InterPro" id="IPR033116">
    <property type="entry name" value="TRYPSIN_SER"/>
</dbReference>
<dbReference type="PROSITE" id="PS00135">
    <property type="entry name" value="TRYPSIN_SER"/>
    <property type="match status" value="1"/>
</dbReference>
<evidence type="ECO:0000256" key="5">
    <source>
        <dbReference type="ARBA" id="ARBA00022825"/>
    </source>
</evidence>
<dbReference type="PROSITE" id="PS00134">
    <property type="entry name" value="TRYPSIN_HIS"/>
    <property type="match status" value="1"/>
</dbReference>
<dbReference type="InterPro" id="IPR001314">
    <property type="entry name" value="Peptidase_S1A"/>
</dbReference>
<dbReference type="InterPro" id="IPR050127">
    <property type="entry name" value="Serine_Proteases_S1"/>
</dbReference>
<keyword evidence="9" id="KW-0812">Transmembrane</keyword>
<evidence type="ECO:0000256" key="9">
    <source>
        <dbReference type="SAM" id="Phobius"/>
    </source>
</evidence>
<dbReference type="CDD" id="cd00190">
    <property type="entry name" value="Tryp_SPc"/>
    <property type="match status" value="1"/>
</dbReference>
<dbReference type="PANTHER" id="PTHR24264:SF83">
    <property type="entry name" value="COMPLEMENT FACTOR I"/>
    <property type="match status" value="1"/>
</dbReference>
<gene>
    <name evidence="12" type="ORF">SK128_019589</name>
</gene>
<keyword evidence="4 8" id="KW-0378">Hydrolase</keyword>
<dbReference type="PROSITE" id="PS50240">
    <property type="entry name" value="TRYPSIN_DOM"/>
    <property type="match status" value="1"/>
</dbReference>
<keyword evidence="2 8" id="KW-0645">Protease</keyword>
<evidence type="ECO:0000256" key="2">
    <source>
        <dbReference type="ARBA" id="ARBA00022670"/>
    </source>
</evidence>
<dbReference type="SMART" id="SM00020">
    <property type="entry name" value="Tryp_SPc"/>
    <property type="match status" value="1"/>
</dbReference>
<dbReference type="GO" id="GO:0006508">
    <property type="term" value="P:proteolysis"/>
    <property type="evidence" value="ECO:0007669"/>
    <property type="project" value="UniProtKB-KW"/>
</dbReference>
<dbReference type="Proteomes" id="UP001381693">
    <property type="component" value="Unassembled WGS sequence"/>
</dbReference>
<evidence type="ECO:0000256" key="1">
    <source>
        <dbReference type="ARBA" id="ARBA00007664"/>
    </source>
</evidence>
<accession>A0AAN9AET5</accession>
<evidence type="ECO:0000256" key="6">
    <source>
        <dbReference type="ARBA" id="ARBA00023145"/>
    </source>
</evidence>
<dbReference type="InterPro" id="IPR001254">
    <property type="entry name" value="Trypsin_dom"/>
</dbReference>
<evidence type="ECO:0000259" key="11">
    <source>
        <dbReference type="PROSITE" id="PS50240"/>
    </source>
</evidence>
<dbReference type="InterPro" id="IPR009003">
    <property type="entry name" value="Peptidase_S1_PA"/>
</dbReference>
<name>A0AAN9AET5_HALRR</name>
<evidence type="ECO:0000256" key="10">
    <source>
        <dbReference type="SAM" id="SignalP"/>
    </source>
</evidence>
<dbReference type="PANTHER" id="PTHR24264">
    <property type="entry name" value="TRYPSIN-RELATED"/>
    <property type="match status" value="1"/>
</dbReference>
<keyword evidence="13" id="KW-1185">Reference proteome</keyword>